<accession>A0AAV4NKE2</accession>
<proteinExistence type="predicted"/>
<dbReference type="InterPro" id="IPR011333">
    <property type="entry name" value="SKP1/BTB/POZ_sf"/>
</dbReference>
<dbReference type="SUPFAM" id="SSF54695">
    <property type="entry name" value="POZ domain"/>
    <property type="match status" value="1"/>
</dbReference>
<gene>
    <name evidence="3" type="ORF">CDAR_543731</name>
</gene>
<dbReference type="EMBL" id="BPLQ01001767">
    <property type="protein sequence ID" value="GIX85277.1"/>
    <property type="molecule type" value="Genomic_DNA"/>
</dbReference>
<evidence type="ECO:0000313" key="3">
    <source>
        <dbReference type="EMBL" id="GIX85277.1"/>
    </source>
</evidence>
<reference evidence="3 4" key="1">
    <citation type="submission" date="2021-06" db="EMBL/GenBank/DDBJ databases">
        <title>Caerostris darwini draft genome.</title>
        <authorList>
            <person name="Kono N."/>
            <person name="Arakawa K."/>
        </authorList>
    </citation>
    <scope>NUCLEOTIDE SEQUENCE [LARGE SCALE GENOMIC DNA]</scope>
</reference>
<feature type="region of interest" description="Disordered" evidence="1">
    <location>
        <begin position="1"/>
        <end position="22"/>
    </location>
</feature>
<dbReference type="CDD" id="cd18186">
    <property type="entry name" value="BTB_POZ_ZBTB_KLHL-like"/>
    <property type="match status" value="1"/>
</dbReference>
<dbReference type="AlphaFoldDB" id="A0AAV4NKE2"/>
<protein>
    <recommendedName>
        <fullName evidence="2">BTB domain-containing protein</fullName>
    </recommendedName>
</protein>
<sequence length="181" mass="20358">MRYFSLQSSRSKASMNGGSSIYKSRDRTGTLTDLIGSPSHRSTSNCNQPYLTASEEEHHTRLGEHAAALWKYNKITDITVKLRGISYPAHKTVLSCYSKYFKELLLESKGNISVINTAKAELLKRLDLQPGPELSSKVDRWGDNEDFDSNFLLLQDRSCMPKICSCFRVLVPPFSFLAGVE</sequence>
<name>A0AAV4NKE2_9ARAC</name>
<feature type="domain" description="BTB" evidence="2">
    <location>
        <begin position="76"/>
        <end position="105"/>
    </location>
</feature>
<dbReference type="PROSITE" id="PS50097">
    <property type="entry name" value="BTB"/>
    <property type="match status" value="1"/>
</dbReference>
<dbReference type="Pfam" id="PF00651">
    <property type="entry name" value="BTB"/>
    <property type="match status" value="1"/>
</dbReference>
<dbReference type="Gene3D" id="3.30.710.10">
    <property type="entry name" value="Potassium Channel Kv1.1, Chain A"/>
    <property type="match status" value="1"/>
</dbReference>
<organism evidence="3 4">
    <name type="scientific">Caerostris darwini</name>
    <dbReference type="NCBI Taxonomy" id="1538125"/>
    <lineage>
        <taxon>Eukaryota</taxon>
        <taxon>Metazoa</taxon>
        <taxon>Ecdysozoa</taxon>
        <taxon>Arthropoda</taxon>
        <taxon>Chelicerata</taxon>
        <taxon>Arachnida</taxon>
        <taxon>Araneae</taxon>
        <taxon>Araneomorphae</taxon>
        <taxon>Entelegynae</taxon>
        <taxon>Araneoidea</taxon>
        <taxon>Araneidae</taxon>
        <taxon>Caerostris</taxon>
    </lineage>
</organism>
<evidence type="ECO:0000259" key="2">
    <source>
        <dbReference type="PROSITE" id="PS50097"/>
    </source>
</evidence>
<keyword evidence="4" id="KW-1185">Reference proteome</keyword>
<comment type="caution">
    <text evidence="3">The sequence shown here is derived from an EMBL/GenBank/DDBJ whole genome shotgun (WGS) entry which is preliminary data.</text>
</comment>
<evidence type="ECO:0000313" key="4">
    <source>
        <dbReference type="Proteomes" id="UP001054837"/>
    </source>
</evidence>
<dbReference type="Proteomes" id="UP001054837">
    <property type="component" value="Unassembled WGS sequence"/>
</dbReference>
<dbReference type="InterPro" id="IPR000210">
    <property type="entry name" value="BTB/POZ_dom"/>
</dbReference>
<evidence type="ECO:0000256" key="1">
    <source>
        <dbReference type="SAM" id="MobiDB-lite"/>
    </source>
</evidence>